<evidence type="ECO:0000313" key="6">
    <source>
        <dbReference type="Proteomes" id="UP000178493"/>
    </source>
</evidence>
<dbReference type="SUPFAM" id="SSF54197">
    <property type="entry name" value="HIT-like"/>
    <property type="match status" value="1"/>
</dbReference>
<feature type="active site" description="Tele-AMP-histidine intermediate" evidence="1">
    <location>
        <position position="97"/>
    </location>
</feature>
<dbReference type="AlphaFoldDB" id="A0A1G1W4N4"/>
<dbReference type="InterPro" id="IPR011146">
    <property type="entry name" value="HIT-like"/>
</dbReference>
<proteinExistence type="predicted"/>
<dbReference type="InterPro" id="IPR036265">
    <property type="entry name" value="HIT-like_sf"/>
</dbReference>
<dbReference type="Gene3D" id="3.30.428.10">
    <property type="entry name" value="HIT-like"/>
    <property type="match status" value="1"/>
</dbReference>
<protein>
    <recommendedName>
        <fullName evidence="4">HIT domain-containing protein</fullName>
    </recommendedName>
</protein>
<evidence type="ECO:0000313" key="5">
    <source>
        <dbReference type="EMBL" id="OGY22642.1"/>
    </source>
</evidence>
<evidence type="ECO:0000256" key="2">
    <source>
        <dbReference type="PIRSR" id="PIRSR601310-3"/>
    </source>
</evidence>
<evidence type="ECO:0000256" key="3">
    <source>
        <dbReference type="PROSITE-ProRule" id="PRU00464"/>
    </source>
</evidence>
<evidence type="ECO:0000256" key="1">
    <source>
        <dbReference type="PIRSR" id="PIRSR601310-1"/>
    </source>
</evidence>
<dbReference type="PANTHER" id="PTHR23089">
    <property type="entry name" value="HISTIDINE TRIAD HIT PROTEIN"/>
    <property type="match status" value="1"/>
</dbReference>
<evidence type="ECO:0000259" key="4">
    <source>
        <dbReference type="PROSITE" id="PS51084"/>
    </source>
</evidence>
<dbReference type="PROSITE" id="PS51084">
    <property type="entry name" value="HIT_2"/>
    <property type="match status" value="1"/>
</dbReference>
<organism evidence="5 6">
    <name type="scientific">Candidatus Woykebacteria bacterium GWB1_45_5</name>
    <dbReference type="NCBI Taxonomy" id="1802592"/>
    <lineage>
        <taxon>Bacteria</taxon>
        <taxon>Candidatus Woykeibacteriota</taxon>
    </lineage>
</organism>
<dbReference type="EMBL" id="MHCO01000048">
    <property type="protein sequence ID" value="OGY22642.1"/>
    <property type="molecule type" value="Genomic_DNA"/>
</dbReference>
<dbReference type="PRINTS" id="PR00332">
    <property type="entry name" value="HISTRIAD"/>
</dbReference>
<dbReference type="Proteomes" id="UP000178493">
    <property type="component" value="Unassembled WGS sequence"/>
</dbReference>
<feature type="domain" description="HIT" evidence="4">
    <location>
        <begin position="5"/>
        <end position="103"/>
    </location>
</feature>
<dbReference type="InterPro" id="IPR001310">
    <property type="entry name" value="Histidine_triad_HIT"/>
</dbReference>
<feature type="short sequence motif" description="Histidine triad motif" evidence="2 3">
    <location>
        <begin position="95"/>
        <end position="99"/>
    </location>
</feature>
<comment type="caution">
    <text evidence="5">The sequence shown here is derived from an EMBL/GenBank/DDBJ whole genome shotgun (WGS) entry which is preliminary data.</text>
</comment>
<accession>A0A1G1W4N4</accession>
<dbReference type="Pfam" id="PF11969">
    <property type="entry name" value="DcpS_C"/>
    <property type="match status" value="1"/>
</dbReference>
<sequence length="103" mass="11993">MSNCIFCKIINEEIPTEFVHKEEDIFVFRDINPKAAVHLLIVPREHIESFLDLSDNHYSLLTNIIKVIQRIVKEQKLEGGYQVMINGGRHQEVPHLHLHLLAD</sequence>
<reference evidence="5 6" key="1">
    <citation type="journal article" date="2016" name="Nat. Commun.">
        <title>Thousands of microbial genomes shed light on interconnected biogeochemical processes in an aquifer system.</title>
        <authorList>
            <person name="Anantharaman K."/>
            <person name="Brown C.T."/>
            <person name="Hug L.A."/>
            <person name="Sharon I."/>
            <person name="Castelle C.J."/>
            <person name="Probst A.J."/>
            <person name="Thomas B.C."/>
            <person name="Singh A."/>
            <person name="Wilkins M.J."/>
            <person name="Karaoz U."/>
            <person name="Brodie E.L."/>
            <person name="Williams K.H."/>
            <person name="Hubbard S.S."/>
            <person name="Banfield J.F."/>
        </authorList>
    </citation>
    <scope>NUCLEOTIDE SEQUENCE [LARGE SCALE GENOMIC DNA]</scope>
</reference>
<gene>
    <name evidence="5" type="ORF">A2126_00465</name>
</gene>
<name>A0A1G1W4N4_9BACT</name>
<dbReference type="GO" id="GO:0003824">
    <property type="term" value="F:catalytic activity"/>
    <property type="evidence" value="ECO:0007669"/>
    <property type="project" value="InterPro"/>
</dbReference>